<protein>
    <recommendedName>
        <fullName evidence="4">Flo11 domain-containing protein</fullName>
    </recommendedName>
</protein>
<keyword evidence="1" id="KW-0732">Signal</keyword>
<reference evidence="2 3" key="1">
    <citation type="submission" date="2017-04" db="EMBL/GenBank/DDBJ databases">
        <authorList>
            <person name="Afonso C.L."/>
            <person name="Miller P.J."/>
            <person name="Scott M.A."/>
            <person name="Spackman E."/>
            <person name="Goraichik I."/>
            <person name="Dimitrov K.M."/>
            <person name="Suarez D.L."/>
            <person name="Swayne D.E."/>
        </authorList>
    </citation>
    <scope>NUCLEOTIDE SEQUENCE [LARGE SCALE GENOMIC DNA]</scope>
</reference>
<keyword evidence="3" id="KW-1185">Reference proteome</keyword>
<dbReference type="Pfam" id="PF17276">
    <property type="entry name" value="DUF5341"/>
    <property type="match status" value="1"/>
</dbReference>
<dbReference type="OrthoDB" id="4038251at2759"/>
<gene>
    <name evidence="2" type="ORF">KASA_0Q03135G</name>
</gene>
<evidence type="ECO:0000256" key="1">
    <source>
        <dbReference type="SAM" id="SignalP"/>
    </source>
</evidence>
<evidence type="ECO:0000313" key="3">
    <source>
        <dbReference type="Proteomes" id="UP000196158"/>
    </source>
</evidence>
<dbReference type="Proteomes" id="UP000196158">
    <property type="component" value="Unassembled WGS sequence"/>
</dbReference>
<evidence type="ECO:0008006" key="4">
    <source>
        <dbReference type="Google" id="ProtNLM"/>
    </source>
</evidence>
<sequence length="309" mass="33751">MFSLNSLIKYISVLLLTRAALAQPLEERDVDVNVGTTHVHLGLGTSIQSGTAVALGCTKFALPGPVCWVAGALAALLAADIEITLGGESSGATKENAKRDYIPVKYLYNDSYVSYSIVTVPSHAIESFNENNITFGQALLATYYESSALTKRTIQEGHIIQFNSSYGQHIAADIGYRPIEDFMGNITSSSPVNDNHSKRGWDFDVDWLSYNFDNVNKGLAASWYDAYEYDNDDPKNVIQTELANYVTQHGAYKYCVSAIYSPDNVGSLGTGDSNEIQNAYHGELYFNTYGGVDGQCNDNYDCVYGCSGM</sequence>
<dbReference type="AlphaFoldDB" id="A0A1X7QXL0"/>
<accession>A0A1X7QXL0</accession>
<feature type="chain" id="PRO_5012733624" description="Flo11 domain-containing protein" evidence="1">
    <location>
        <begin position="23"/>
        <end position="309"/>
    </location>
</feature>
<dbReference type="InterPro" id="IPR035237">
    <property type="entry name" value="DUF5341"/>
</dbReference>
<dbReference type="EMBL" id="FXLY01000002">
    <property type="protein sequence ID" value="SMN17930.1"/>
    <property type="molecule type" value="Genomic_DNA"/>
</dbReference>
<evidence type="ECO:0000313" key="2">
    <source>
        <dbReference type="EMBL" id="SMN17930.1"/>
    </source>
</evidence>
<proteinExistence type="predicted"/>
<name>A0A1X7QXL0_9SACH</name>
<feature type="signal peptide" evidence="1">
    <location>
        <begin position="1"/>
        <end position="22"/>
    </location>
</feature>
<organism evidence="2 3">
    <name type="scientific">Maudiozyma saulgeensis</name>
    <dbReference type="NCBI Taxonomy" id="1789683"/>
    <lineage>
        <taxon>Eukaryota</taxon>
        <taxon>Fungi</taxon>
        <taxon>Dikarya</taxon>
        <taxon>Ascomycota</taxon>
        <taxon>Saccharomycotina</taxon>
        <taxon>Saccharomycetes</taxon>
        <taxon>Saccharomycetales</taxon>
        <taxon>Saccharomycetaceae</taxon>
        <taxon>Maudiozyma</taxon>
    </lineage>
</organism>